<dbReference type="Proteomes" id="UP001500575">
    <property type="component" value="Unassembled WGS sequence"/>
</dbReference>
<evidence type="ECO:0000313" key="3">
    <source>
        <dbReference type="EMBL" id="GAA2129576.1"/>
    </source>
</evidence>
<reference evidence="4" key="1">
    <citation type="journal article" date="2019" name="Int. J. Syst. Evol. Microbiol.">
        <title>The Global Catalogue of Microorganisms (GCM) 10K type strain sequencing project: providing services to taxonomists for standard genome sequencing and annotation.</title>
        <authorList>
            <consortium name="The Broad Institute Genomics Platform"/>
            <consortium name="The Broad Institute Genome Sequencing Center for Infectious Disease"/>
            <person name="Wu L."/>
            <person name="Ma J."/>
        </authorList>
    </citation>
    <scope>NUCLEOTIDE SEQUENCE [LARGE SCALE GENOMIC DNA]</scope>
    <source>
        <strain evidence="4">JCM 16021</strain>
    </source>
</reference>
<feature type="compositionally biased region" description="Basic residues" evidence="1">
    <location>
        <begin position="246"/>
        <end position="265"/>
    </location>
</feature>
<feature type="region of interest" description="Disordered" evidence="1">
    <location>
        <begin position="146"/>
        <end position="170"/>
    </location>
</feature>
<feature type="region of interest" description="Disordered" evidence="1">
    <location>
        <begin position="243"/>
        <end position="265"/>
    </location>
</feature>
<dbReference type="Pfam" id="PF12872">
    <property type="entry name" value="OST-HTH"/>
    <property type="match status" value="1"/>
</dbReference>
<accession>A0ABP5KEH9</accession>
<evidence type="ECO:0000313" key="4">
    <source>
        <dbReference type="Proteomes" id="UP001500575"/>
    </source>
</evidence>
<evidence type="ECO:0000259" key="2">
    <source>
        <dbReference type="PROSITE" id="PS51644"/>
    </source>
</evidence>
<dbReference type="InterPro" id="IPR021139">
    <property type="entry name" value="NYN"/>
</dbReference>
<feature type="domain" description="HTH OST-type" evidence="2">
    <location>
        <begin position="170"/>
        <end position="246"/>
    </location>
</feature>
<proteinExistence type="predicted"/>
<sequence>MDELTDPLAVLIDADNTSPKHAGAIIDEAAKYGRPTVRRAYGDWTSTRLNGWKKQLNSRAIQPMQQFAHTSGKNSTDSALIIDAMDLLYAGHVGGFVLVSSDSDFTRLATRLQESGKPVYGVGGKKTPEAFQQACTQFIYTENIAEGSSDVDDTTEPGDDTEPDDDAAPALPDLRQLLTRALGNTAGDDGWSGLGAVGQYLGRANAAFDPRSYGHRRLSDLVKAQDFLEVRDADTTNGPIWVRVRQQPRKTSTRRSTAKKAAKKS</sequence>
<dbReference type="InterPro" id="IPR041966">
    <property type="entry name" value="LOTUS-like"/>
</dbReference>
<dbReference type="CDD" id="cd11297">
    <property type="entry name" value="PIN_LabA-like_N_1"/>
    <property type="match status" value="1"/>
</dbReference>
<gene>
    <name evidence="3" type="ORF">GCM10009843_31360</name>
</gene>
<dbReference type="RefSeq" id="WP_344304737.1">
    <property type="nucleotide sequence ID" value="NZ_BAAAQQ010000013.1"/>
</dbReference>
<dbReference type="PANTHER" id="PTHR35811">
    <property type="entry name" value="SLR1870 PROTEIN"/>
    <property type="match status" value="1"/>
</dbReference>
<evidence type="ECO:0000256" key="1">
    <source>
        <dbReference type="SAM" id="MobiDB-lite"/>
    </source>
</evidence>
<dbReference type="CDD" id="cd10146">
    <property type="entry name" value="LabA_like_C"/>
    <property type="match status" value="1"/>
</dbReference>
<organism evidence="3 4">
    <name type="scientific">Nocardioides bigeumensis</name>
    <dbReference type="NCBI Taxonomy" id="433657"/>
    <lineage>
        <taxon>Bacteria</taxon>
        <taxon>Bacillati</taxon>
        <taxon>Actinomycetota</taxon>
        <taxon>Actinomycetes</taxon>
        <taxon>Propionibacteriales</taxon>
        <taxon>Nocardioidaceae</taxon>
        <taxon>Nocardioides</taxon>
    </lineage>
</organism>
<protein>
    <submittedName>
        <fullName evidence="3">NYN domain-containing protein</fullName>
    </submittedName>
</protein>
<dbReference type="EMBL" id="BAAAQQ010000013">
    <property type="protein sequence ID" value="GAA2129576.1"/>
    <property type="molecule type" value="Genomic_DNA"/>
</dbReference>
<dbReference type="PROSITE" id="PS51644">
    <property type="entry name" value="HTH_OST"/>
    <property type="match status" value="1"/>
</dbReference>
<dbReference type="InterPro" id="IPR025605">
    <property type="entry name" value="OST-HTH/LOTUS_dom"/>
</dbReference>
<name>A0ABP5KEH9_9ACTN</name>
<comment type="caution">
    <text evidence="3">The sequence shown here is derived from an EMBL/GenBank/DDBJ whole genome shotgun (WGS) entry which is preliminary data.</text>
</comment>
<dbReference type="Pfam" id="PF01936">
    <property type="entry name" value="NYN"/>
    <property type="match status" value="1"/>
</dbReference>
<keyword evidence="4" id="KW-1185">Reference proteome</keyword>
<dbReference type="PANTHER" id="PTHR35811:SF1">
    <property type="entry name" value="HTH OST-TYPE DOMAIN-CONTAINING PROTEIN"/>
    <property type="match status" value="1"/>
</dbReference>
<dbReference type="Gene3D" id="3.40.50.1010">
    <property type="entry name" value="5'-nuclease"/>
    <property type="match status" value="1"/>
</dbReference>
<feature type="compositionally biased region" description="Acidic residues" evidence="1">
    <location>
        <begin position="149"/>
        <end position="167"/>
    </location>
</feature>
<dbReference type="Gene3D" id="3.30.420.610">
    <property type="entry name" value="LOTUS domain-like"/>
    <property type="match status" value="1"/>
</dbReference>